<feature type="chain" id="PRO_5045313962" evidence="1">
    <location>
        <begin position="18"/>
        <end position="157"/>
    </location>
</feature>
<feature type="signal peptide" evidence="1">
    <location>
        <begin position="1"/>
        <end position="17"/>
    </location>
</feature>
<keyword evidence="1" id="KW-0732">Signal</keyword>
<sequence>MLFFNFLFCFVLNSSRFLFLSIINTTFLNSSEVNQLPFRRIQSAHSQVTLTYQNLKVNKGSRSNIHAWVRARALSPDVFPKHLRATSAKSYLWISLEQLSGSENPQLQMYNFQKCARLQAMDQTQSTSLIASDLFSVYSGVDHFTSDKLNYIAGNFE</sequence>
<gene>
    <name evidence="3" type="primary">LOC118478824</name>
</gene>
<accession>A0ABM1W2Y2</accession>
<reference evidence="3" key="1">
    <citation type="submission" date="2025-08" db="UniProtKB">
        <authorList>
            <consortium name="RefSeq"/>
        </authorList>
    </citation>
    <scope>IDENTIFICATION</scope>
</reference>
<protein>
    <submittedName>
        <fullName evidence="3">Uncharacterized protein LOC118478824</fullName>
    </submittedName>
</protein>
<dbReference type="GeneID" id="118478824"/>
<dbReference type="Proteomes" id="UP000694888">
    <property type="component" value="Unplaced"/>
</dbReference>
<keyword evidence="2" id="KW-1185">Reference proteome</keyword>
<evidence type="ECO:0000313" key="2">
    <source>
        <dbReference type="Proteomes" id="UP000694888"/>
    </source>
</evidence>
<evidence type="ECO:0000313" key="3">
    <source>
        <dbReference type="RefSeq" id="XP_035829025.1"/>
    </source>
</evidence>
<organism evidence="2 3">
    <name type="scientific">Aplysia californica</name>
    <name type="common">California sea hare</name>
    <dbReference type="NCBI Taxonomy" id="6500"/>
    <lineage>
        <taxon>Eukaryota</taxon>
        <taxon>Metazoa</taxon>
        <taxon>Spiralia</taxon>
        <taxon>Lophotrochozoa</taxon>
        <taxon>Mollusca</taxon>
        <taxon>Gastropoda</taxon>
        <taxon>Heterobranchia</taxon>
        <taxon>Euthyneura</taxon>
        <taxon>Tectipleura</taxon>
        <taxon>Aplysiida</taxon>
        <taxon>Aplysioidea</taxon>
        <taxon>Aplysiidae</taxon>
        <taxon>Aplysia</taxon>
    </lineage>
</organism>
<name>A0ABM1W2Y2_APLCA</name>
<evidence type="ECO:0000256" key="1">
    <source>
        <dbReference type="SAM" id="SignalP"/>
    </source>
</evidence>
<dbReference type="RefSeq" id="XP_035829025.1">
    <property type="nucleotide sequence ID" value="XM_035973132.1"/>
</dbReference>
<proteinExistence type="predicted"/>